<dbReference type="AlphaFoldDB" id="A0A177N1T2"/>
<dbReference type="Proteomes" id="UP000077857">
    <property type="component" value="Unassembled WGS sequence"/>
</dbReference>
<name>A0A177N1T2_9GAMM</name>
<organism evidence="1 2">
    <name type="scientific">Methylomonas koyamae</name>
    <dbReference type="NCBI Taxonomy" id="702114"/>
    <lineage>
        <taxon>Bacteria</taxon>
        <taxon>Pseudomonadati</taxon>
        <taxon>Pseudomonadota</taxon>
        <taxon>Gammaproteobacteria</taxon>
        <taxon>Methylococcales</taxon>
        <taxon>Methylococcaceae</taxon>
        <taxon>Methylomonas</taxon>
    </lineage>
</organism>
<evidence type="ECO:0000313" key="2">
    <source>
        <dbReference type="Proteomes" id="UP000077857"/>
    </source>
</evidence>
<sequence>MQQPNFNHRVMPAGGELAEFNNLDFYSTVAGKIEDIRALTDIMRTQFEPGVDVVIGDEVNLNLLKQIDQHLCDLDSMAEWVVDNFEIVPDNGSNESAATSESDDLTE</sequence>
<dbReference type="EMBL" id="LUUJ01000115">
    <property type="protein sequence ID" value="OAI11906.1"/>
    <property type="molecule type" value="Genomic_DNA"/>
</dbReference>
<proteinExistence type="predicted"/>
<dbReference type="OrthoDB" id="9962369at2"/>
<reference evidence="1 2" key="1">
    <citation type="submission" date="2016-03" db="EMBL/GenBank/DDBJ databases">
        <authorList>
            <person name="Ploux O."/>
        </authorList>
    </citation>
    <scope>NUCLEOTIDE SEQUENCE [LARGE SCALE GENOMIC DNA]</scope>
    <source>
        <strain evidence="1 2">R-45378</strain>
    </source>
</reference>
<protein>
    <submittedName>
        <fullName evidence="1">Uncharacterized protein</fullName>
    </submittedName>
</protein>
<dbReference type="RefSeq" id="WP_064042167.1">
    <property type="nucleotide sequence ID" value="NZ_LUUJ01000115.1"/>
</dbReference>
<accession>A0A177N1T2</accession>
<evidence type="ECO:0000313" key="1">
    <source>
        <dbReference type="EMBL" id="OAI11906.1"/>
    </source>
</evidence>
<gene>
    <name evidence="1" type="ORF">A1507_19560</name>
</gene>
<comment type="caution">
    <text evidence="1">The sequence shown here is derived from an EMBL/GenBank/DDBJ whole genome shotgun (WGS) entry which is preliminary data.</text>
</comment>